<dbReference type="AlphaFoldDB" id="A0A1H6RGM5"/>
<feature type="coiled-coil region" evidence="1">
    <location>
        <begin position="48"/>
        <end position="82"/>
    </location>
</feature>
<dbReference type="OrthoDB" id="676025at2"/>
<evidence type="ECO:0000313" key="4">
    <source>
        <dbReference type="Proteomes" id="UP000199532"/>
    </source>
</evidence>
<keyword evidence="4" id="KW-1185">Reference proteome</keyword>
<proteinExistence type="predicted"/>
<evidence type="ECO:0000256" key="1">
    <source>
        <dbReference type="SAM" id="Coils"/>
    </source>
</evidence>
<keyword evidence="2" id="KW-0472">Membrane</keyword>
<accession>A0A1H6RGM5</accession>
<dbReference type="RefSeq" id="WP_090333576.1">
    <property type="nucleotide sequence ID" value="NZ_FNXY01000002.1"/>
</dbReference>
<keyword evidence="2" id="KW-0812">Transmembrane</keyword>
<evidence type="ECO:0000313" key="3">
    <source>
        <dbReference type="EMBL" id="SEI54961.1"/>
    </source>
</evidence>
<feature type="transmembrane region" description="Helical" evidence="2">
    <location>
        <begin position="6"/>
        <end position="25"/>
    </location>
</feature>
<name>A0A1H6RGM5_9BACT</name>
<dbReference type="STRING" id="408657.SAMN04487995_1302"/>
<dbReference type="Pfam" id="PF12732">
    <property type="entry name" value="YtxH"/>
    <property type="match status" value="1"/>
</dbReference>
<keyword evidence="2" id="KW-1133">Transmembrane helix</keyword>
<protein>
    <submittedName>
        <fullName evidence="3">Gas vesicle protein</fullName>
    </submittedName>
</protein>
<gene>
    <name evidence="3" type="ORF">SAMN04487995_1302</name>
</gene>
<keyword evidence="1" id="KW-0175">Coiled coil</keyword>
<organism evidence="3 4">
    <name type="scientific">Dyadobacter koreensis</name>
    <dbReference type="NCBI Taxonomy" id="408657"/>
    <lineage>
        <taxon>Bacteria</taxon>
        <taxon>Pseudomonadati</taxon>
        <taxon>Bacteroidota</taxon>
        <taxon>Cytophagia</taxon>
        <taxon>Cytophagales</taxon>
        <taxon>Spirosomataceae</taxon>
        <taxon>Dyadobacter</taxon>
    </lineage>
</organism>
<reference evidence="3 4" key="1">
    <citation type="submission" date="2016-10" db="EMBL/GenBank/DDBJ databases">
        <authorList>
            <person name="de Groot N.N."/>
        </authorList>
    </citation>
    <scope>NUCLEOTIDE SEQUENCE [LARGE SCALE GENOMIC DNA]</scope>
    <source>
        <strain evidence="3 4">DSM 19938</strain>
    </source>
</reference>
<dbReference type="EMBL" id="FNXY01000002">
    <property type="protein sequence ID" value="SEI54961.1"/>
    <property type="molecule type" value="Genomic_DNA"/>
</dbReference>
<dbReference type="Gene3D" id="1.20.120.20">
    <property type="entry name" value="Apolipoprotein"/>
    <property type="match status" value="1"/>
</dbReference>
<dbReference type="Proteomes" id="UP000199532">
    <property type="component" value="Unassembled WGS sequence"/>
</dbReference>
<sequence>MINGKVFWGIVTAAAAGAVIGMLFAPEEGTQTRKKIKKKTNSLASELIEALEKSKEKAVSSAEELKNKGQRYKDDLIDKAEELADDAADEVSRYN</sequence>
<dbReference type="InterPro" id="IPR024623">
    <property type="entry name" value="YtxH"/>
</dbReference>
<evidence type="ECO:0000256" key="2">
    <source>
        <dbReference type="SAM" id="Phobius"/>
    </source>
</evidence>